<accession>A0A377J252</accession>
<feature type="domain" description="D-isomer specific 2-hydroxyacid dehydrogenase catalytic" evidence="5">
    <location>
        <begin position="26"/>
        <end position="310"/>
    </location>
</feature>
<organism evidence="7 8">
    <name type="scientific">Helicobacter canis</name>
    <dbReference type="NCBI Taxonomy" id="29419"/>
    <lineage>
        <taxon>Bacteria</taxon>
        <taxon>Pseudomonadati</taxon>
        <taxon>Campylobacterota</taxon>
        <taxon>Epsilonproteobacteria</taxon>
        <taxon>Campylobacterales</taxon>
        <taxon>Helicobacteraceae</taxon>
        <taxon>Helicobacter</taxon>
    </lineage>
</organism>
<dbReference type="Proteomes" id="UP000254841">
    <property type="component" value="Unassembled WGS sequence"/>
</dbReference>
<dbReference type="PANTHER" id="PTHR43761">
    <property type="entry name" value="D-ISOMER SPECIFIC 2-HYDROXYACID DEHYDROGENASE FAMILY PROTEIN (AFU_ORTHOLOGUE AFUA_1G13630)"/>
    <property type="match status" value="1"/>
</dbReference>
<dbReference type="InterPro" id="IPR006140">
    <property type="entry name" value="D-isomer_DH_NAD-bd"/>
</dbReference>
<dbReference type="Pfam" id="PF00389">
    <property type="entry name" value="2-Hacid_dh"/>
    <property type="match status" value="1"/>
</dbReference>
<dbReference type="PROSITE" id="PS00670">
    <property type="entry name" value="D_2_HYDROXYACID_DH_2"/>
    <property type="match status" value="1"/>
</dbReference>
<feature type="domain" description="D-isomer specific 2-hydroxyacid dehydrogenase NAD-binding" evidence="6">
    <location>
        <begin position="107"/>
        <end position="287"/>
    </location>
</feature>
<keyword evidence="3" id="KW-0520">NAD</keyword>
<dbReference type="EC" id="1.-.-.-" evidence="7"/>
<dbReference type="Gene3D" id="3.40.50.720">
    <property type="entry name" value="NAD(P)-binding Rossmann-like Domain"/>
    <property type="match status" value="2"/>
</dbReference>
<dbReference type="SUPFAM" id="SSF51735">
    <property type="entry name" value="NAD(P)-binding Rossmann-fold domains"/>
    <property type="match status" value="1"/>
</dbReference>
<dbReference type="SUPFAM" id="SSF52283">
    <property type="entry name" value="Formate/glycerate dehydrogenase catalytic domain-like"/>
    <property type="match status" value="1"/>
</dbReference>
<keyword evidence="2 4" id="KW-0560">Oxidoreductase</keyword>
<dbReference type="InterPro" id="IPR036291">
    <property type="entry name" value="NAD(P)-bd_dom_sf"/>
</dbReference>
<dbReference type="InterPro" id="IPR029753">
    <property type="entry name" value="D-isomer_DH_CS"/>
</dbReference>
<sequence length="311" mass="33719">MKIVNLDVSTLGANADFSELESFGSYVSYDLTSPEQTLERVKDAEIILTNKVVLDKPLLSKLPSLKLIVVTATGTNIVDVEYAKERGIPVKNAAGYSTLSVAQHTLTFALNLLSQMPYYDSYVKQGQWAKSACFTHLAQGRRDINGLAWGIIGLGAIGLRVAELATSFGAKVAYTSTSGKNTAQAYPHLALDELLAQSDILSIHAPLNPATKGLINAQKLGLLKRDCILINVGRGGIVDEQAVAARLKGGAEFYYACDVLESEPMRGDHPFLDSSIQDRLLLSPHIAYAYQNSLKTLVQMSIDNVKEFLKA</sequence>
<reference evidence="7 8" key="1">
    <citation type="submission" date="2018-06" db="EMBL/GenBank/DDBJ databases">
        <authorList>
            <consortium name="Pathogen Informatics"/>
            <person name="Doyle S."/>
        </authorList>
    </citation>
    <scope>NUCLEOTIDE SEQUENCE [LARGE SCALE GENOMIC DNA]</scope>
    <source>
        <strain evidence="7 8">NCTC12410</strain>
    </source>
</reference>
<evidence type="ECO:0000256" key="2">
    <source>
        <dbReference type="ARBA" id="ARBA00023002"/>
    </source>
</evidence>
<dbReference type="GO" id="GO:0050578">
    <property type="term" value="F:(2R)-2-hydroxyacid dehydrogenase (NADP+) activity"/>
    <property type="evidence" value="ECO:0007669"/>
    <property type="project" value="UniProtKB-EC"/>
</dbReference>
<evidence type="ECO:0000313" key="7">
    <source>
        <dbReference type="EMBL" id="STO96448.1"/>
    </source>
</evidence>
<comment type="similarity">
    <text evidence="1 4">Belongs to the D-isomer specific 2-hydroxyacid dehydrogenase family.</text>
</comment>
<dbReference type="PROSITE" id="PS00671">
    <property type="entry name" value="D_2_HYDROXYACID_DH_3"/>
    <property type="match status" value="1"/>
</dbReference>
<dbReference type="AlphaFoldDB" id="A0A377J252"/>
<dbReference type="OrthoDB" id="9805416at2"/>
<evidence type="ECO:0000259" key="6">
    <source>
        <dbReference type="Pfam" id="PF02826"/>
    </source>
</evidence>
<dbReference type="NCBIfam" id="NF006263">
    <property type="entry name" value="PRK08410.1"/>
    <property type="match status" value="1"/>
</dbReference>
<dbReference type="PANTHER" id="PTHR43761:SF1">
    <property type="entry name" value="D-ISOMER SPECIFIC 2-HYDROXYACID DEHYDROGENASE CATALYTIC DOMAIN-CONTAINING PROTEIN-RELATED"/>
    <property type="match status" value="1"/>
</dbReference>
<evidence type="ECO:0000256" key="4">
    <source>
        <dbReference type="RuleBase" id="RU003719"/>
    </source>
</evidence>
<dbReference type="GO" id="GO:0051287">
    <property type="term" value="F:NAD binding"/>
    <property type="evidence" value="ECO:0007669"/>
    <property type="project" value="InterPro"/>
</dbReference>
<evidence type="ECO:0000259" key="5">
    <source>
        <dbReference type="Pfam" id="PF00389"/>
    </source>
</evidence>
<proteinExistence type="inferred from homology"/>
<gene>
    <name evidence="7" type="ORF">NCTC12410_00260</name>
</gene>
<dbReference type="EMBL" id="UGHV01000001">
    <property type="protein sequence ID" value="STO96448.1"/>
    <property type="molecule type" value="Genomic_DNA"/>
</dbReference>
<dbReference type="Pfam" id="PF02826">
    <property type="entry name" value="2-Hacid_dh_C"/>
    <property type="match status" value="1"/>
</dbReference>
<evidence type="ECO:0000256" key="3">
    <source>
        <dbReference type="ARBA" id="ARBA00023027"/>
    </source>
</evidence>
<name>A0A377J252_9HELI</name>
<evidence type="ECO:0000313" key="8">
    <source>
        <dbReference type="Proteomes" id="UP000254841"/>
    </source>
</evidence>
<dbReference type="EC" id="1.1.1.272" evidence="7"/>
<dbReference type="InterPro" id="IPR050418">
    <property type="entry name" value="D-iso_2-hydroxyacid_DH_PdxB"/>
</dbReference>
<dbReference type="InterPro" id="IPR006139">
    <property type="entry name" value="D-isomer_2_OHA_DH_cat_dom"/>
</dbReference>
<evidence type="ECO:0000256" key="1">
    <source>
        <dbReference type="ARBA" id="ARBA00005854"/>
    </source>
</evidence>
<dbReference type="RefSeq" id="WP_115010781.1">
    <property type="nucleotide sequence ID" value="NZ_UGHV01000001.1"/>
</dbReference>
<protein>
    <submittedName>
        <fullName evidence="7">2-hydroxyacid dehydrogenase</fullName>
        <ecNumber evidence="7">1.-.-.-</ecNumber>
        <ecNumber evidence="7">1.1.1.272</ecNumber>
    </submittedName>
</protein>